<evidence type="ECO:0000313" key="2">
    <source>
        <dbReference type="Proteomes" id="UP000669133"/>
    </source>
</evidence>
<sequence>MLHLLNRRTICSPFFKPQQLRCLTQYARNPQIYIHEQPTNHYKFSLSKNPNALPIGDSQVTDPKPENFNINKKFVDVFYKTFEDKIYDDFTFIMEAGTNANSFMPVYDFRDVPKYSRQPYIGNVFGYLQVDANAKIVPGSWQRNDLYELCNGKDGLCHFSDYMYETLQQECENAK</sequence>
<accession>A0A8H7ZIK0</accession>
<proteinExistence type="predicted"/>
<gene>
    <name evidence="1" type="ORF">I9W82_002135</name>
</gene>
<dbReference type="AlphaFoldDB" id="A0A8H7ZIK0"/>
<comment type="caution">
    <text evidence="1">The sequence shown here is derived from an EMBL/GenBank/DDBJ whole genome shotgun (WGS) entry which is preliminary data.</text>
</comment>
<dbReference type="Proteomes" id="UP000669133">
    <property type="component" value="Unassembled WGS sequence"/>
</dbReference>
<organism evidence="1 2">
    <name type="scientific">Candida metapsilosis</name>
    <dbReference type="NCBI Taxonomy" id="273372"/>
    <lineage>
        <taxon>Eukaryota</taxon>
        <taxon>Fungi</taxon>
        <taxon>Dikarya</taxon>
        <taxon>Ascomycota</taxon>
        <taxon>Saccharomycotina</taxon>
        <taxon>Pichiomycetes</taxon>
        <taxon>Debaryomycetaceae</taxon>
        <taxon>Candida/Lodderomyces clade</taxon>
        <taxon>Candida</taxon>
    </lineage>
</organism>
<dbReference type="EMBL" id="JAEOAQ010000002">
    <property type="protein sequence ID" value="KAG5420255.1"/>
    <property type="molecule type" value="Genomic_DNA"/>
</dbReference>
<name>A0A8H7ZIK0_9ASCO</name>
<protein>
    <submittedName>
        <fullName evidence="1">Uncharacterized protein</fullName>
    </submittedName>
</protein>
<dbReference type="PANTHER" id="PTHR37331:SF1">
    <property type="entry name" value="YALI0F11671P"/>
    <property type="match status" value="1"/>
</dbReference>
<keyword evidence="2" id="KW-1185">Reference proteome</keyword>
<dbReference type="RefSeq" id="XP_067549371.1">
    <property type="nucleotide sequence ID" value="XM_067690958.1"/>
</dbReference>
<reference evidence="1 2" key="1">
    <citation type="submission" date="2020-12" db="EMBL/GenBank/DDBJ databases">
        <title>Effect of drift, selection, and recombination on the evolution of hybrid genomes in Candida yeast pathogens.</title>
        <authorList>
            <person name="Mixao V."/>
            <person name="Ksiezopolska E."/>
            <person name="Saus E."/>
            <person name="Boekhout T."/>
            <person name="Gacser A."/>
            <person name="Gabaldon T."/>
        </authorList>
    </citation>
    <scope>NUCLEOTIDE SEQUENCE [LARGE SCALE GENOMIC DNA]</scope>
    <source>
        <strain evidence="1 2">BP57</strain>
    </source>
</reference>
<dbReference type="PANTHER" id="PTHR37331">
    <property type="entry name" value="YALI0F11671P"/>
    <property type="match status" value="1"/>
</dbReference>
<dbReference type="OrthoDB" id="5397701at2759"/>
<dbReference type="GeneID" id="93650764"/>
<evidence type="ECO:0000313" key="1">
    <source>
        <dbReference type="EMBL" id="KAG5420255.1"/>
    </source>
</evidence>